<dbReference type="Proteomes" id="UP000036097">
    <property type="component" value="Unassembled WGS sequence"/>
</dbReference>
<keyword evidence="3" id="KW-1185">Reference proteome</keyword>
<reference evidence="2 3" key="1">
    <citation type="submission" date="2015-05" db="EMBL/GenBank/DDBJ databases">
        <title>Photobacterium galathea sp. nov.</title>
        <authorList>
            <person name="Machado H."/>
            <person name="Gram L."/>
        </authorList>
    </citation>
    <scope>NUCLEOTIDE SEQUENCE [LARGE SCALE GENOMIC DNA]</scope>
    <source>
        <strain evidence="2 3">CGMCC 1.12159</strain>
    </source>
</reference>
<evidence type="ECO:0000313" key="2">
    <source>
        <dbReference type="EMBL" id="KLV04094.1"/>
    </source>
</evidence>
<evidence type="ECO:0000256" key="1">
    <source>
        <dbReference type="SAM" id="SignalP"/>
    </source>
</evidence>
<organism evidence="2 3">
    <name type="scientific">Photobacterium aquae</name>
    <dbReference type="NCBI Taxonomy" id="1195763"/>
    <lineage>
        <taxon>Bacteria</taxon>
        <taxon>Pseudomonadati</taxon>
        <taxon>Pseudomonadota</taxon>
        <taxon>Gammaproteobacteria</taxon>
        <taxon>Vibrionales</taxon>
        <taxon>Vibrionaceae</taxon>
        <taxon>Photobacterium</taxon>
    </lineage>
</organism>
<protein>
    <recommendedName>
        <fullName evidence="4">Lipoprotein</fullName>
    </recommendedName>
</protein>
<sequence length="514" mass="57847">MKKNILAFAIIGAVTLSNTIQAQPIETCSDNATAHARNLFLKHYKKKDYTAAYYATYLYADSCPGLFSTQTPSSETLWLLSDYSLAASRTNNINACESISSLIDASVLQQHPRISQAIQTNLSLCSLKQTESQLDTPLNRATCALDNHFLALPDSWQNKVANHEDVLCIGPKTLTPDTTLTVIKKGTDNQTSRIPLKNIIPNDDKNRILFLGNERPMMVAKVFNTKGTLLPPAANERTEYYSLRPYQNNELTQQQIAKLNKGMVQSVTDNEYTAEQRAAFGQAVAASFTVDPSDWWGHKPLLNTTEMTDQKDFLVAQYNDRLELIYNLGNEIKKLNLLTGEKKIVYTATEAVHVFSIQERLLYITNEQGDTFELDLAMDRPSPQAVSYAPPPHKKGDIWNEPLVSMDRQSEINTNDGDLSIESPYYKSTVINNFWDNQWIISNLSWGGDTDEMYYDNTSAKACIWRVDLLSRRVERVIPIDAALVPYGFRVGNVPYVVYVDTAKKQLLLATPMK</sequence>
<evidence type="ECO:0000313" key="3">
    <source>
        <dbReference type="Proteomes" id="UP000036097"/>
    </source>
</evidence>
<feature type="chain" id="PRO_5005252001" description="Lipoprotein" evidence="1">
    <location>
        <begin position="23"/>
        <end position="514"/>
    </location>
</feature>
<dbReference type="OrthoDB" id="9812921at2"/>
<dbReference type="RefSeq" id="WP_047879864.1">
    <property type="nucleotide sequence ID" value="NZ_LDOT01000023.1"/>
</dbReference>
<evidence type="ECO:0008006" key="4">
    <source>
        <dbReference type="Google" id="ProtNLM"/>
    </source>
</evidence>
<dbReference type="PATRIC" id="fig|1195763.3.peg.3387"/>
<keyword evidence="1" id="KW-0732">Signal</keyword>
<dbReference type="AlphaFoldDB" id="A0A0J1GXC5"/>
<comment type="caution">
    <text evidence="2">The sequence shown here is derived from an EMBL/GenBank/DDBJ whole genome shotgun (WGS) entry which is preliminary data.</text>
</comment>
<gene>
    <name evidence="2" type="ORF">ABT56_15895</name>
</gene>
<proteinExistence type="predicted"/>
<accession>A0A0J1GXC5</accession>
<dbReference type="EMBL" id="LDOT01000023">
    <property type="protein sequence ID" value="KLV04094.1"/>
    <property type="molecule type" value="Genomic_DNA"/>
</dbReference>
<feature type="signal peptide" evidence="1">
    <location>
        <begin position="1"/>
        <end position="22"/>
    </location>
</feature>
<name>A0A0J1GXC5_9GAMM</name>